<organism evidence="1 2">
    <name type="scientific">Methylorubrum extorquens</name>
    <name type="common">Methylobacterium dichloromethanicum</name>
    <name type="synonym">Methylobacterium extorquens</name>
    <dbReference type="NCBI Taxonomy" id="408"/>
    <lineage>
        <taxon>Bacteria</taxon>
        <taxon>Pseudomonadati</taxon>
        <taxon>Pseudomonadota</taxon>
        <taxon>Alphaproteobacteria</taxon>
        <taxon>Hyphomicrobiales</taxon>
        <taxon>Methylobacteriaceae</taxon>
        <taxon>Methylorubrum</taxon>
    </lineage>
</organism>
<accession>A0A2N9AHM5</accession>
<name>A0A2N9AHM5_METEX</name>
<sequence>MSNRTEARVSAVLSGQAQPEAAWRDDFHARKAERRQHFERYVKGWKLQTCTACSGLGLYDHNRSPRCGCCNGTGKMRVAPSTALPRTEGA</sequence>
<dbReference type="AlphaFoldDB" id="A0A2N9AHM5"/>
<dbReference type="SUPFAM" id="SSF57938">
    <property type="entry name" value="DnaJ/Hsp40 cysteine-rich domain"/>
    <property type="match status" value="1"/>
</dbReference>
<reference evidence="2" key="1">
    <citation type="submission" date="2017-10" db="EMBL/GenBank/DDBJ databases">
        <authorList>
            <person name="Regsiter A."/>
            <person name="William W."/>
        </authorList>
    </citation>
    <scope>NUCLEOTIDE SEQUENCE [LARGE SCALE GENOMIC DNA]</scope>
</reference>
<dbReference type="EMBL" id="LT962688">
    <property type="protein sequence ID" value="SOR26855.1"/>
    <property type="molecule type" value="Genomic_DNA"/>
</dbReference>
<proteinExistence type="predicted"/>
<evidence type="ECO:0000313" key="2">
    <source>
        <dbReference type="Proteomes" id="UP000233769"/>
    </source>
</evidence>
<gene>
    <name evidence="1" type="ORF">TK0001_0253</name>
</gene>
<protein>
    <recommendedName>
        <fullName evidence="3">Chaperone protein DnaJ</fullName>
    </recommendedName>
</protein>
<evidence type="ECO:0000313" key="1">
    <source>
        <dbReference type="EMBL" id="SOR26855.1"/>
    </source>
</evidence>
<dbReference type="Proteomes" id="UP000233769">
    <property type="component" value="Chromosome tk0001"/>
</dbReference>
<evidence type="ECO:0008006" key="3">
    <source>
        <dbReference type="Google" id="ProtNLM"/>
    </source>
</evidence>
<dbReference type="InterPro" id="IPR036410">
    <property type="entry name" value="HSP_DnaJ_Cys-rich_dom_sf"/>
</dbReference>